<evidence type="ECO:0000256" key="2">
    <source>
        <dbReference type="ARBA" id="ARBA00022475"/>
    </source>
</evidence>
<evidence type="ECO:0000256" key="4">
    <source>
        <dbReference type="ARBA" id="ARBA00022989"/>
    </source>
</evidence>
<evidence type="ECO:0000259" key="7">
    <source>
        <dbReference type="Pfam" id="PF00482"/>
    </source>
</evidence>
<evidence type="ECO:0000256" key="1">
    <source>
        <dbReference type="ARBA" id="ARBA00004651"/>
    </source>
</evidence>
<evidence type="ECO:0000313" key="9">
    <source>
        <dbReference type="Proteomes" id="UP001597453"/>
    </source>
</evidence>
<evidence type="ECO:0000256" key="6">
    <source>
        <dbReference type="SAM" id="Phobius"/>
    </source>
</evidence>
<evidence type="ECO:0000256" key="5">
    <source>
        <dbReference type="ARBA" id="ARBA00023136"/>
    </source>
</evidence>
<dbReference type="RefSeq" id="WP_066058785.1">
    <property type="nucleotide sequence ID" value="NZ_JBHUNF010000001.1"/>
</dbReference>
<feature type="domain" description="Type II secretion system protein GspF" evidence="7">
    <location>
        <begin position="176"/>
        <end position="299"/>
    </location>
</feature>
<feature type="transmembrane region" description="Helical" evidence="6">
    <location>
        <begin position="6"/>
        <end position="26"/>
    </location>
</feature>
<feature type="transmembrane region" description="Helical" evidence="6">
    <location>
        <begin position="110"/>
        <end position="129"/>
    </location>
</feature>
<proteinExistence type="predicted"/>
<organism evidence="8 9">
    <name type="scientific">Gulosibacter bifidus</name>
    <dbReference type="NCBI Taxonomy" id="272239"/>
    <lineage>
        <taxon>Bacteria</taxon>
        <taxon>Bacillati</taxon>
        <taxon>Actinomycetota</taxon>
        <taxon>Actinomycetes</taxon>
        <taxon>Micrococcales</taxon>
        <taxon>Microbacteriaceae</taxon>
        <taxon>Gulosibacter</taxon>
    </lineage>
</organism>
<keyword evidence="5 6" id="KW-0472">Membrane</keyword>
<keyword evidence="9" id="KW-1185">Reference proteome</keyword>
<keyword evidence="3 6" id="KW-0812">Transmembrane</keyword>
<evidence type="ECO:0000256" key="3">
    <source>
        <dbReference type="ARBA" id="ARBA00022692"/>
    </source>
</evidence>
<dbReference type="Proteomes" id="UP001597453">
    <property type="component" value="Unassembled WGS sequence"/>
</dbReference>
<evidence type="ECO:0000313" key="8">
    <source>
        <dbReference type="EMBL" id="MFD2674130.1"/>
    </source>
</evidence>
<comment type="caution">
    <text evidence="8">The sequence shown here is derived from an EMBL/GenBank/DDBJ whole genome shotgun (WGS) entry which is preliminary data.</text>
</comment>
<dbReference type="Pfam" id="PF00482">
    <property type="entry name" value="T2SSF"/>
    <property type="match status" value="1"/>
</dbReference>
<dbReference type="EMBL" id="JBHUNF010000001">
    <property type="protein sequence ID" value="MFD2674130.1"/>
    <property type="molecule type" value="Genomic_DNA"/>
</dbReference>
<sequence length="312" mass="34127">MSVLFGQLLVLGTVLGIGLWTCLTCLPQLAKPRLVDKLAPHVIDISENARQHHNRTSAEPLPFAGTLIQPLIARIQRLLVSVVGGETAIRMRLRQAGSWQPVEQFRMQQAAWAVGGAGMGLVIACLVVSRTPSAWNVLVLAPIAFGISGVGARELLLRTRAAKRMRRITSEFPTVLEFMTLALAAGESVFDAMKRIGDLEHSELAREFAAVIRSIQTGVPTATALRTFSNELGYLPLQRTCDHIITAMERGAPLAEVLQAQAADARVLEKRALLEQAGRNEIRMMFPLVLLILPVTVLFAIYPSFFVLTSTF</sequence>
<reference evidence="9" key="1">
    <citation type="journal article" date="2019" name="Int. J. Syst. Evol. Microbiol.">
        <title>The Global Catalogue of Microorganisms (GCM) 10K type strain sequencing project: providing services to taxonomists for standard genome sequencing and annotation.</title>
        <authorList>
            <consortium name="The Broad Institute Genomics Platform"/>
            <consortium name="The Broad Institute Genome Sequencing Center for Infectious Disease"/>
            <person name="Wu L."/>
            <person name="Ma J."/>
        </authorList>
    </citation>
    <scope>NUCLEOTIDE SEQUENCE [LARGE SCALE GENOMIC DNA]</scope>
    <source>
        <strain evidence="9">TISTR 1511</strain>
    </source>
</reference>
<dbReference type="PANTHER" id="PTHR35007">
    <property type="entry name" value="INTEGRAL MEMBRANE PROTEIN-RELATED"/>
    <property type="match status" value="1"/>
</dbReference>
<feature type="transmembrane region" description="Helical" evidence="6">
    <location>
        <begin position="135"/>
        <end position="157"/>
    </location>
</feature>
<name>A0ABW5RHK3_9MICO</name>
<feature type="transmembrane region" description="Helical" evidence="6">
    <location>
        <begin position="288"/>
        <end position="308"/>
    </location>
</feature>
<comment type="subcellular location">
    <subcellularLocation>
        <location evidence="1">Cell membrane</location>
        <topology evidence="1">Multi-pass membrane protein</topology>
    </subcellularLocation>
</comment>
<protein>
    <submittedName>
        <fullName evidence="8">Type II secretion system F family protein</fullName>
    </submittedName>
</protein>
<keyword evidence="4 6" id="KW-1133">Transmembrane helix</keyword>
<dbReference type="InterPro" id="IPR018076">
    <property type="entry name" value="T2SS_GspF_dom"/>
</dbReference>
<gene>
    <name evidence="8" type="ORF">ACFSUQ_02290</name>
</gene>
<keyword evidence="2" id="KW-1003">Cell membrane</keyword>
<accession>A0ABW5RHK3</accession>
<dbReference type="PANTHER" id="PTHR35007:SF4">
    <property type="entry name" value="CONSERVED TRANSMEMBRANE PROTEIN-RELATED"/>
    <property type="match status" value="1"/>
</dbReference>